<dbReference type="eggNOG" id="ENOG5032RA0">
    <property type="taxonomic scope" value="Bacteria"/>
</dbReference>
<dbReference type="AlphaFoldDB" id="A0A1H0C7S1"/>
<evidence type="ECO:0000313" key="1">
    <source>
        <dbReference type="EMBL" id="SDN53883.1"/>
    </source>
</evidence>
<sequence length="223" mass="22135">MMLAFPPPLSGMLKKRGQQMSPASRIALVAAVAIAPVFALATPAAAAPIAYKCEATTPIGKVSASLNQEVTATAPATVAAGGDVAVVVDPAPNKVPAKVGNYTLKEVKNFALKVPVPANSTYVSSSVSGGSGVGEATVTHENGTLVLRLSGTLAGGADFELPTLTVTLKAGSSGTIESKLGGTSFADPGLTFTATAQTILGAIDAPTACYPDPNPALTTTTIG</sequence>
<accession>A0A1H0C7S1</accession>
<gene>
    <name evidence="1" type="ORF">SAMN04489726_7071</name>
</gene>
<dbReference type="EMBL" id="LT629701">
    <property type="protein sequence ID" value="SDN53883.1"/>
    <property type="molecule type" value="Genomic_DNA"/>
</dbReference>
<proteinExistence type="predicted"/>
<dbReference type="STRING" id="211114.SAMN04489726_7071"/>
<protein>
    <submittedName>
        <fullName evidence="1">Dehydratase</fullName>
    </submittedName>
</protein>
<name>A0A1H0C7S1_ALLAB</name>
<keyword evidence="2" id="KW-1185">Reference proteome</keyword>
<dbReference type="Proteomes" id="UP000183376">
    <property type="component" value="Chromosome I"/>
</dbReference>
<evidence type="ECO:0000313" key="2">
    <source>
        <dbReference type="Proteomes" id="UP000183376"/>
    </source>
</evidence>
<reference evidence="1 2" key="1">
    <citation type="submission" date="2016-10" db="EMBL/GenBank/DDBJ databases">
        <authorList>
            <person name="de Groot N.N."/>
        </authorList>
    </citation>
    <scope>NUCLEOTIDE SEQUENCE [LARGE SCALE GENOMIC DNA]</scope>
    <source>
        <strain evidence="1 2">DSM 44149</strain>
    </source>
</reference>
<organism evidence="1 2">
    <name type="scientific">Allokutzneria albata</name>
    <name type="common">Kibdelosporangium albatum</name>
    <dbReference type="NCBI Taxonomy" id="211114"/>
    <lineage>
        <taxon>Bacteria</taxon>
        <taxon>Bacillati</taxon>
        <taxon>Actinomycetota</taxon>
        <taxon>Actinomycetes</taxon>
        <taxon>Pseudonocardiales</taxon>
        <taxon>Pseudonocardiaceae</taxon>
        <taxon>Allokutzneria</taxon>
    </lineage>
</organism>